<dbReference type="EMBL" id="CP002278">
    <property type="protein sequence ID" value="ADP77316.1"/>
    <property type="molecule type" value="Genomic_DNA"/>
</dbReference>
<dbReference type="AlphaFoldDB" id="E3GYD4"/>
<dbReference type="NCBIfam" id="TIGR02032">
    <property type="entry name" value="GG-red-SF"/>
    <property type="match status" value="1"/>
</dbReference>
<feature type="domain" description="FAD/NAD(P)-binding" evidence="1">
    <location>
        <begin position="3"/>
        <end position="150"/>
    </location>
</feature>
<dbReference type="PANTHER" id="PTHR42685">
    <property type="entry name" value="GERANYLGERANYL DIPHOSPHATE REDUCTASE"/>
    <property type="match status" value="1"/>
</dbReference>
<keyword evidence="3" id="KW-1185">Reference proteome</keyword>
<dbReference type="GO" id="GO:0016628">
    <property type="term" value="F:oxidoreductase activity, acting on the CH-CH group of donors, NAD or NADP as acceptor"/>
    <property type="evidence" value="ECO:0007669"/>
    <property type="project" value="InterPro"/>
</dbReference>
<evidence type="ECO:0000313" key="3">
    <source>
        <dbReference type="Proteomes" id="UP000002315"/>
    </source>
</evidence>
<dbReference type="PRINTS" id="PR00420">
    <property type="entry name" value="RNGMNOXGNASE"/>
</dbReference>
<dbReference type="STRING" id="523846.Mfer_0516"/>
<dbReference type="Pfam" id="PF07992">
    <property type="entry name" value="Pyr_redox_2"/>
    <property type="match status" value="1"/>
</dbReference>
<dbReference type="KEGG" id="mfv:Mfer_0516"/>
<dbReference type="SUPFAM" id="SSF51905">
    <property type="entry name" value="FAD/NAD(P)-binding domain"/>
    <property type="match status" value="1"/>
</dbReference>
<dbReference type="InterPro" id="IPR050407">
    <property type="entry name" value="Geranylgeranyl_reductase"/>
</dbReference>
<dbReference type="InterPro" id="IPR011777">
    <property type="entry name" value="Geranylgeranyl_Rdtase_fam"/>
</dbReference>
<dbReference type="HOGENOM" id="CLU_024648_0_1_2"/>
<reference evidence="2 3" key="1">
    <citation type="journal article" date="2010" name="Stand. Genomic Sci.">
        <title>Complete genome sequence of Methanothermus fervidus type strain (V24S).</title>
        <authorList>
            <person name="Anderson I."/>
            <person name="Djao O.D."/>
            <person name="Misra M."/>
            <person name="Chertkov O."/>
            <person name="Nolan M."/>
            <person name="Lucas S."/>
            <person name="Lapidus A."/>
            <person name="Del Rio T.G."/>
            <person name="Tice H."/>
            <person name="Cheng J.F."/>
            <person name="Tapia R."/>
            <person name="Han C."/>
            <person name="Goodwin L."/>
            <person name="Pitluck S."/>
            <person name="Liolios K."/>
            <person name="Ivanova N."/>
            <person name="Mavromatis K."/>
            <person name="Mikhailova N."/>
            <person name="Pati A."/>
            <person name="Brambilla E."/>
            <person name="Chen A."/>
            <person name="Palaniappan K."/>
            <person name="Land M."/>
            <person name="Hauser L."/>
            <person name="Chang Y.J."/>
            <person name="Jeffries C.D."/>
            <person name="Sikorski J."/>
            <person name="Spring S."/>
            <person name="Rohde M."/>
            <person name="Eichinger K."/>
            <person name="Huber H."/>
            <person name="Wirth R."/>
            <person name="Goker M."/>
            <person name="Detter J.C."/>
            <person name="Woyke T."/>
            <person name="Bristow J."/>
            <person name="Eisen J.A."/>
            <person name="Markowitz V."/>
            <person name="Hugenholtz P."/>
            <person name="Klenk H.P."/>
            <person name="Kyrpides N.C."/>
        </authorList>
    </citation>
    <scope>NUCLEOTIDE SEQUENCE [LARGE SCALE GENOMIC DNA]</scope>
    <source>
        <strain evidence="3">ATCC 43054 / DSM 2088 / JCM 10308 / V24 S</strain>
    </source>
</reference>
<evidence type="ECO:0000259" key="1">
    <source>
        <dbReference type="Pfam" id="PF07992"/>
    </source>
</evidence>
<dbReference type="InterPro" id="IPR023753">
    <property type="entry name" value="FAD/NAD-binding_dom"/>
</dbReference>
<dbReference type="PANTHER" id="PTHR42685:SF21">
    <property type="entry name" value="DEHYDROGENASE (FLAVOPROTEIN)-LIKE PROTEIN"/>
    <property type="match status" value="1"/>
</dbReference>
<accession>E3GYD4</accession>
<proteinExistence type="predicted"/>
<gene>
    <name evidence="2" type="ordered locus">Mfer_0516</name>
</gene>
<dbReference type="Gene3D" id="3.50.50.60">
    <property type="entry name" value="FAD/NAD(P)-binding domain"/>
    <property type="match status" value="1"/>
</dbReference>
<dbReference type="Proteomes" id="UP000002315">
    <property type="component" value="Chromosome"/>
</dbReference>
<dbReference type="InterPro" id="IPR036188">
    <property type="entry name" value="FAD/NAD-bd_sf"/>
</dbReference>
<dbReference type="OrthoDB" id="46008at2157"/>
<sequence>MKYDVIVIGAGPIGSTVARFLAEEGFNVCIYEKKKQVGLPLQCAGLVSRKISKLNPLPENVIINKVRKARAYSPSNISINVSKEDYVGYVIDRVKYDQYLLNKAIENGVDVFLGHKVEKINHDDAKVYVKNKIVKAKFVVDASGYNSKAVSKLIPAIQYLVEIDNIEKDCVEIHLFSKLLPGFAWMIPLSKKLARIGLLSGNKKDLYRIMDKYKVKGVLEKYRGFVPVPEFKKIYNGRTILIGDAASQVKPTTYGGLILGFSAAKIATEVLKEAIEENNPKILKKYHEEYYKKYGKELRIQLLIKKILSLMNDKQLDYLFRKIKENNIEELLSKYGDMDKYSKLFKEVIKKNLSLLIPESVWQRTWNFF</sequence>
<name>E3GYD4_METFV</name>
<evidence type="ECO:0000313" key="2">
    <source>
        <dbReference type="EMBL" id="ADP77316.1"/>
    </source>
</evidence>
<organism evidence="2 3">
    <name type="scientific">Methanothermus fervidus (strain ATCC 43054 / DSM 2088 / JCM 10308 / V24 S)</name>
    <dbReference type="NCBI Taxonomy" id="523846"/>
    <lineage>
        <taxon>Archaea</taxon>
        <taxon>Methanobacteriati</taxon>
        <taxon>Methanobacteriota</taxon>
        <taxon>Methanomada group</taxon>
        <taxon>Methanobacteria</taxon>
        <taxon>Methanobacteriales</taxon>
        <taxon>Methanothermaceae</taxon>
        <taxon>Methanothermus</taxon>
    </lineage>
</organism>
<protein>
    <submittedName>
        <fullName evidence="2">Geranylgeranyl reductase</fullName>
    </submittedName>
</protein>